<dbReference type="Gene3D" id="3.30.420.10">
    <property type="entry name" value="Ribonuclease H-like superfamily/Ribonuclease H"/>
    <property type="match status" value="1"/>
</dbReference>
<evidence type="ECO:0000313" key="2">
    <source>
        <dbReference type="EMBL" id="KAF7150992.1"/>
    </source>
</evidence>
<dbReference type="InterPro" id="IPR039537">
    <property type="entry name" value="Retrotran_Ty1/copia-like"/>
</dbReference>
<sequence>MPTFLLMKEGAQVDKLVGANLDEIKKRVEGLTRVTPPRHQLAPPLLTGPIEAHVPPTVVLSPSIHTSKEKSDAYACFKTICQHIQIEKGYPITQVRNDHGREFENSNIEKYCDKKGIKHEFSAPRTPQQNGVVERKNRTLQEMERVMLHAKRIPRNLFPQVNDDDEGSWEIFEVESQSNGLDEGVSYEEIDIPTSADEKVENDSEVKVDEPLEDEELGQHNLVEVDIPTSADEKVENDSEVKVDEPLEDEELGQYNLVPVSTKEPSARVKLHHPISQVIGDPNDEKKTRRQIGNEINYVYFTSTLEPKKGRRGFRR</sequence>
<dbReference type="PANTHER" id="PTHR42648:SF21">
    <property type="entry name" value="CYSTEINE-RICH RLK (RECEPTOR-LIKE PROTEIN KINASE) 8"/>
    <property type="match status" value="1"/>
</dbReference>
<dbReference type="InterPro" id="IPR001584">
    <property type="entry name" value="Integrase_cat-core"/>
</dbReference>
<evidence type="ECO:0000259" key="1">
    <source>
        <dbReference type="PROSITE" id="PS50994"/>
    </source>
</evidence>
<dbReference type="EMBL" id="WJXA01000002">
    <property type="protein sequence ID" value="KAF7150992.1"/>
    <property type="molecule type" value="Genomic_DNA"/>
</dbReference>
<dbReference type="GO" id="GO:0015074">
    <property type="term" value="P:DNA integration"/>
    <property type="evidence" value="ECO:0007669"/>
    <property type="project" value="InterPro"/>
</dbReference>
<name>A0A834HD65_RHOSS</name>
<organism evidence="2 3">
    <name type="scientific">Rhododendron simsii</name>
    <name type="common">Sims's rhododendron</name>
    <dbReference type="NCBI Taxonomy" id="118357"/>
    <lineage>
        <taxon>Eukaryota</taxon>
        <taxon>Viridiplantae</taxon>
        <taxon>Streptophyta</taxon>
        <taxon>Embryophyta</taxon>
        <taxon>Tracheophyta</taxon>
        <taxon>Spermatophyta</taxon>
        <taxon>Magnoliopsida</taxon>
        <taxon>eudicotyledons</taxon>
        <taxon>Gunneridae</taxon>
        <taxon>Pentapetalae</taxon>
        <taxon>asterids</taxon>
        <taxon>Ericales</taxon>
        <taxon>Ericaceae</taxon>
        <taxon>Ericoideae</taxon>
        <taxon>Rhodoreae</taxon>
        <taxon>Rhododendron</taxon>
    </lineage>
</organism>
<comment type="caution">
    <text evidence="2">The sequence shown here is derived from an EMBL/GenBank/DDBJ whole genome shotgun (WGS) entry which is preliminary data.</text>
</comment>
<proteinExistence type="predicted"/>
<dbReference type="OrthoDB" id="1751476at2759"/>
<evidence type="ECO:0000313" key="3">
    <source>
        <dbReference type="Proteomes" id="UP000626092"/>
    </source>
</evidence>
<reference evidence="2" key="1">
    <citation type="submission" date="2019-11" db="EMBL/GenBank/DDBJ databases">
        <authorList>
            <person name="Liu Y."/>
            <person name="Hou J."/>
            <person name="Li T.-Q."/>
            <person name="Guan C.-H."/>
            <person name="Wu X."/>
            <person name="Wu H.-Z."/>
            <person name="Ling F."/>
            <person name="Zhang R."/>
            <person name="Shi X.-G."/>
            <person name="Ren J.-P."/>
            <person name="Chen E.-F."/>
            <person name="Sun J.-M."/>
        </authorList>
    </citation>
    <scope>NUCLEOTIDE SEQUENCE</scope>
    <source>
        <strain evidence="2">Adult_tree_wgs_1</strain>
        <tissue evidence="2">Leaves</tissue>
    </source>
</reference>
<dbReference type="PROSITE" id="PS50994">
    <property type="entry name" value="INTEGRASE"/>
    <property type="match status" value="1"/>
</dbReference>
<feature type="domain" description="Integrase catalytic" evidence="1">
    <location>
        <begin position="95"/>
        <end position="143"/>
    </location>
</feature>
<dbReference type="GO" id="GO:0003676">
    <property type="term" value="F:nucleic acid binding"/>
    <property type="evidence" value="ECO:0007669"/>
    <property type="project" value="InterPro"/>
</dbReference>
<keyword evidence="3" id="KW-1185">Reference proteome</keyword>
<dbReference type="InterPro" id="IPR012337">
    <property type="entry name" value="RNaseH-like_sf"/>
</dbReference>
<dbReference type="AlphaFoldDB" id="A0A834HD65"/>
<accession>A0A834HD65</accession>
<dbReference type="PANTHER" id="PTHR42648">
    <property type="entry name" value="TRANSPOSASE, PUTATIVE-RELATED"/>
    <property type="match status" value="1"/>
</dbReference>
<protein>
    <recommendedName>
        <fullName evidence="1">Integrase catalytic domain-containing protein</fullName>
    </recommendedName>
</protein>
<dbReference type="SUPFAM" id="SSF53098">
    <property type="entry name" value="Ribonuclease H-like"/>
    <property type="match status" value="1"/>
</dbReference>
<dbReference type="Proteomes" id="UP000626092">
    <property type="component" value="Unassembled WGS sequence"/>
</dbReference>
<gene>
    <name evidence="2" type="ORF">RHSIM_Rhsim02G0114700</name>
</gene>
<dbReference type="InterPro" id="IPR036397">
    <property type="entry name" value="RNaseH_sf"/>
</dbReference>